<name>A0A937FJ20_9CLOT</name>
<dbReference type="SUPFAM" id="SSF54593">
    <property type="entry name" value="Glyoxalase/Bleomycin resistance protein/Dihydroxybiphenyl dioxygenase"/>
    <property type="match status" value="1"/>
</dbReference>
<organism evidence="2 3">
    <name type="scientific">Clostridium paridis</name>
    <dbReference type="NCBI Taxonomy" id="2803863"/>
    <lineage>
        <taxon>Bacteria</taxon>
        <taxon>Bacillati</taxon>
        <taxon>Bacillota</taxon>
        <taxon>Clostridia</taxon>
        <taxon>Eubacteriales</taxon>
        <taxon>Clostridiaceae</taxon>
        <taxon>Clostridium</taxon>
    </lineage>
</organism>
<dbReference type="Proteomes" id="UP000623681">
    <property type="component" value="Unassembled WGS sequence"/>
</dbReference>
<reference evidence="2" key="1">
    <citation type="submission" date="2021-01" db="EMBL/GenBank/DDBJ databases">
        <title>Genome public.</title>
        <authorList>
            <person name="Liu C."/>
            <person name="Sun Q."/>
        </authorList>
    </citation>
    <scope>NUCLEOTIDE SEQUENCE</scope>
    <source>
        <strain evidence="2">YIM B02565</strain>
    </source>
</reference>
<evidence type="ECO:0000259" key="1">
    <source>
        <dbReference type="Pfam" id="PF06983"/>
    </source>
</evidence>
<dbReference type="PANTHER" id="PTHR33990:SF4">
    <property type="entry name" value="PHNB-LIKE DOMAIN-CONTAINING PROTEIN"/>
    <property type="match status" value="1"/>
</dbReference>
<evidence type="ECO:0000313" key="2">
    <source>
        <dbReference type="EMBL" id="MBL4933093.1"/>
    </source>
</evidence>
<protein>
    <submittedName>
        <fullName evidence="2">VOC family protein</fullName>
    </submittedName>
</protein>
<dbReference type="Pfam" id="PF06983">
    <property type="entry name" value="3-dmu-9_3-mt"/>
    <property type="match status" value="1"/>
</dbReference>
<dbReference type="InterPro" id="IPR028973">
    <property type="entry name" value="PhnB-like"/>
</dbReference>
<dbReference type="CDD" id="cd06588">
    <property type="entry name" value="PhnB_like"/>
    <property type="match status" value="1"/>
</dbReference>
<dbReference type="Gene3D" id="3.30.720.100">
    <property type="match status" value="1"/>
</dbReference>
<dbReference type="InterPro" id="IPR009725">
    <property type="entry name" value="3_dmu_93_MTrfase"/>
</dbReference>
<dbReference type="PIRSF" id="PIRSF021700">
    <property type="entry name" value="3_dmu_93_MTrfase"/>
    <property type="match status" value="1"/>
</dbReference>
<comment type="caution">
    <text evidence="2">The sequence shown here is derived from an EMBL/GenBank/DDBJ whole genome shotgun (WGS) entry which is preliminary data.</text>
</comment>
<dbReference type="AlphaFoldDB" id="A0A937FJ20"/>
<keyword evidence="3" id="KW-1185">Reference proteome</keyword>
<dbReference type="RefSeq" id="WP_202768461.1">
    <property type="nucleotide sequence ID" value="NZ_JAESWA010000023.1"/>
</dbReference>
<dbReference type="EMBL" id="JAESWA010000023">
    <property type="protein sequence ID" value="MBL4933093.1"/>
    <property type="molecule type" value="Genomic_DNA"/>
</dbReference>
<feature type="domain" description="PhnB-like" evidence="1">
    <location>
        <begin position="8"/>
        <end position="132"/>
    </location>
</feature>
<dbReference type="InterPro" id="IPR029068">
    <property type="entry name" value="Glyas_Bleomycin-R_OHBP_Dase"/>
</dbReference>
<dbReference type="Gene3D" id="3.30.720.110">
    <property type="match status" value="1"/>
</dbReference>
<accession>A0A937FJ20</accession>
<sequence length="134" mass="15085">MSDTNFPIIPFLTFGGNADEAMNFYVSIFPDSKILELTRVGENMRGEEGSVLHGAFEIKGQRFLAMDIEKSYHPDFTWSMSLYVDCVDEVEFNSLFKSLSTDGKVLMGPEPVLALMSVAWVTDKFGVTWQLVLK</sequence>
<evidence type="ECO:0000313" key="3">
    <source>
        <dbReference type="Proteomes" id="UP000623681"/>
    </source>
</evidence>
<dbReference type="PANTHER" id="PTHR33990">
    <property type="entry name" value="PROTEIN YJDN-RELATED"/>
    <property type="match status" value="1"/>
</dbReference>
<gene>
    <name evidence="2" type="ORF">JK634_14865</name>
</gene>
<proteinExistence type="predicted"/>